<dbReference type="AlphaFoldDB" id="A0A8J4DB29"/>
<comment type="caution">
    <text evidence="1">The sequence shown here is derived from an EMBL/GenBank/DDBJ whole genome shotgun (WGS) entry which is preliminary data.</text>
</comment>
<dbReference type="Proteomes" id="UP000722791">
    <property type="component" value="Unassembled WGS sequence"/>
</dbReference>
<accession>A0A8J4DB29</accession>
<dbReference type="EMBL" id="BNCQ01000006">
    <property type="protein sequence ID" value="GIL99278.1"/>
    <property type="molecule type" value="Genomic_DNA"/>
</dbReference>
<name>A0A8J4DB29_9CHLO</name>
<proteinExistence type="predicted"/>
<evidence type="ECO:0000313" key="2">
    <source>
        <dbReference type="Proteomes" id="UP000722791"/>
    </source>
</evidence>
<sequence>MHFLTFKVPKLDMQRIKRSAPLLVVALQCRQSQHCLQGISRVIAAVVKLAGGDIQHFKQHSEAHLGQGNCVCLIDPPRFRMRGRNPSNPMHNCVMMNRSGRSTLGEHNSLRFAHDLARPPAPPTQGPPCPQWLLLRVSSHLTSWTVP</sequence>
<evidence type="ECO:0000313" key="1">
    <source>
        <dbReference type="EMBL" id="GIL99278.1"/>
    </source>
</evidence>
<organism evidence="1 2">
    <name type="scientific">Volvox reticuliferus</name>
    <dbReference type="NCBI Taxonomy" id="1737510"/>
    <lineage>
        <taxon>Eukaryota</taxon>
        <taxon>Viridiplantae</taxon>
        <taxon>Chlorophyta</taxon>
        <taxon>core chlorophytes</taxon>
        <taxon>Chlorophyceae</taxon>
        <taxon>CS clade</taxon>
        <taxon>Chlamydomonadales</taxon>
        <taxon>Volvocaceae</taxon>
        <taxon>Volvox</taxon>
    </lineage>
</organism>
<reference evidence="1" key="1">
    <citation type="journal article" date="2021" name="Proc. Natl. Acad. Sci. U.S.A.">
        <title>Three genomes in the algal genus Volvox reveal the fate of a haploid sex-determining region after a transition to homothallism.</title>
        <authorList>
            <person name="Yamamoto K."/>
            <person name="Hamaji T."/>
            <person name="Kawai-Toyooka H."/>
            <person name="Matsuzaki R."/>
            <person name="Takahashi F."/>
            <person name="Nishimura Y."/>
            <person name="Kawachi M."/>
            <person name="Noguchi H."/>
            <person name="Minakuchi Y."/>
            <person name="Umen J.G."/>
            <person name="Toyoda A."/>
            <person name="Nozaki H."/>
        </authorList>
    </citation>
    <scope>NUCLEOTIDE SEQUENCE</scope>
    <source>
        <strain evidence="1">NIES-3785</strain>
    </source>
</reference>
<gene>
    <name evidence="1" type="ORF">Vretimale_4437</name>
</gene>
<protein>
    <submittedName>
        <fullName evidence="1">Uncharacterized protein</fullName>
    </submittedName>
</protein>